<organism evidence="1 2">
    <name type="scientific">Brevundimonas vesicularis</name>
    <name type="common">Pseudomonas vesicularis</name>
    <dbReference type="NCBI Taxonomy" id="41276"/>
    <lineage>
        <taxon>Bacteria</taxon>
        <taxon>Pseudomonadati</taxon>
        <taxon>Pseudomonadota</taxon>
        <taxon>Alphaproteobacteria</taxon>
        <taxon>Caulobacterales</taxon>
        <taxon>Caulobacteraceae</taxon>
        <taxon>Brevundimonas</taxon>
    </lineage>
</organism>
<protein>
    <submittedName>
        <fullName evidence="1">Uncharacterized protein</fullName>
    </submittedName>
</protein>
<dbReference type="AlphaFoldDB" id="A0A2X1BLQ0"/>
<dbReference type="Proteomes" id="UP000251186">
    <property type="component" value="Unassembled WGS sequence"/>
</dbReference>
<reference evidence="1 2" key="1">
    <citation type="submission" date="2018-06" db="EMBL/GenBank/DDBJ databases">
        <authorList>
            <consortium name="Pathogen Informatics"/>
            <person name="Doyle S."/>
        </authorList>
    </citation>
    <scope>NUCLEOTIDE SEQUENCE [LARGE SCALE GENOMIC DNA]</scope>
    <source>
        <strain evidence="1 2">NCTC11166</strain>
    </source>
</reference>
<sequence length="159" mass="16213">MHDACFDKVCVLSAVLDKVVFQAVGMGGGIGEQAFHDAVAFLRLDKMACLVLALQLLGEGLPVKAAVIAQAVLAERLPQMQGGGLLGLAVQHQPGMGVLGEAGIFGFEDLPGIRAGVGAGAVLAEVFAGQSFQRRQLPRIDSAAAAIGGHGFAARPAVN</sequence>
<name>A0A2X1BLQ0_BREVE</name>
<evidence type="ECO:0000313" key="2">
    <source>
        <dbReference type="Proteomes" id="UP000251186"/>
    </source>
</evidence>
<evidence type="ECO:0000313" key="1">
    <source>
        <dbReference type="EMBL" id="SPU57657.1"/>
    </source>
</evidence>
<proteinExistence type="predicted"/>
<gene>
    <name evidence="1" type="ORF">NCTC11166_03366</name>
</gene>
<dbReference type="EMBL" id="UAQP01000017">
    <property type="protein sequence ID" value="SPU57657.1"/>
    <property type="molecule type" value="Genomic_DNA"/>
</dbReference>
<accession>A0A2X1BLQ0</accession>